<dbReference type="EMBL" id="AVOT02109591">
    <property type="protein sequence ID" value="MBW0581268.1"/>
    <property type="molecule type" value="Genomic_DNA"/>
</dbReference>
<keyword evidence="2" id="KW-1185">Reference proteome</keyword>
<comment type="caution">
    <text evidence="1">The sequence shown here is derived from an EMBL/GenBank/DDBJ whole genome shotgun (WGS) entry which is preliminary data.</text>
</comment>
<gene>
    <name evidence="1" type="ORF">O181_120983</name>
</gene>
<organism evidence="1 2">
    <name type="scientific">Austropuccinia psidii MF-1</name>
    <dbReference type="NCBI Taxonomy" id="1389203"/>
    <lineage>
        <taxon>Eukaryota</taxon>
        <taxon>Fungi</taxon>
        <taxon>Dikarya</taxon>
        <taxon>Basidiomycota</taxon>
        <taxon>Pucciniomycotina</taxon>
        <taxon>Pucciniomycetes</taxon>
        <taxon>Pucciniales</taxon>
        <taxon>Sphaerophragmiaceae</taxon>
        <taxon>Austropuccinia</taxon>
    </lineage>
</organism>
<proteinExistence type="predicted"/>
<dbReference type="AlphaFoldDB" id="A0A9Q3Q0V3"/>
<name>A0A9Q3Q0V3_9BASI</name>
<protein>
    <submittedName>
        <fullName evidence="1">Uncharacterized protein</fullName>
    </submittedName>
</protein>
<dbReference type="OrthoDB" id="3268424at2759"/>
<evidence type="ECO:0000313" key="1">
    <source>
        <dbReference type="EMBL" id="MBW0581268.1"/>
    </source>
</evidence>
<dbReference type="Proteomes" id="UP000765509">
    <property type="component" value="Unassembled WGS sequence"/>
</dbReference>
<evidence type="ECO:0000313" key="2">
    <source>
        <dbReference type="Proteomes" id="UP000765509"/>
    </source>
</evidence>
<sequence>MGARLAAEAQQELNKELVKGLVSIQLSFSIFESPCIRKIFNQIAPHFQWPHWRMIATTATQLYYEFKQKLMDKAGRLPNGTPLCASVNRWTTKDQAQSCFAIVLQWIDRMSYVFHKTLVAFEVSTTIFMRGEVIVK</sequence>
<accession>A0A9Q3Q0V3</accession>
<reference evidence="1" key="1">
    <citation type="submission" date="2021-03" db="EMBL/GenBank/DDBJ databases">
        <title>Draft genome sequence of rust myrtle Austropuccinia psidii MF-1, a brazilian biotype.</title>
        <authorList>
            <person name="Quecine M.C."/>
            <person name="Pachon D.M.R."/>
            <person name="Bonatelli M.L."/>
            <person name="Correr F.H."/>
            <person name="Franceschini L.M."/>
            <person name="Leite T.F."/>
            <person name="Margarido G.R.A."/>
            <person name="Almeida C.A."/>
            <person name="Ferrarezi J.A."/>
            <person name="Labate C.A."/>
        </authorList>
    </citation>
    <scope>NUCLEOTIDE SEQUENCE</scope>
    <source>
        <strain evidence="1">MF-1</strain>
    </source>
</reference>